<sequence length="59" mass="6803">MTSAFGKLCIRPYVPRKEDRGELSRANPLVLSTVKRRCRSFHHVARFYSLVTKHASINT</sequence>
<organism evidence="1 2">
    <name type="scientific">Kalanchoe fedtschenkoi</name>
    <name type="common">Lavender scallops</name>
    <name type="synonym">South American air plant</name>
    <dbReference type="NCBI Taxonomy" id="63787"/>
    <lineage>
        <taxon>Eukaryota</taxon>
        <taxon>Viridiplantae</taxon>
        <taxon>Streptophyta</taxon>
        <taxon>Embryophyta</taxon>
        <taxon>Tracheophyta</taxon>
        <taxon>Spermatophyta</taxon>
        <taxon>Magnoliopsida</taxon>
        <taxon>eudicotyledons</taxon>
        <taxon>Gunneridae</taxon>
        <taxon>Pentapetalae</taxon>
        <taxon>Saxifragales</taxon>
        <taxon>Crassulaceae</taxon>
        <taxon>Kalanchoe</taxon>
    </lineage>
</organism>
<keyword evidence="2" id="KW-1185">Reference proteome</keyword>
<evidence type="ECO:0000313" key="1">
    <source>
        <dbReference type="EnsemblPlants" id="Kaladp0048s0567.1.v1.1.CDS.1"/>
    </source>
</evidence>
<proteinExistence type="predicted"/>
<dbReference type="AlphaFoldDB" id="A0A7N0TZ56"/>
<accession>A0A7N0TZ56</accession>
<dbReference type="Proteomes" id="UP000594263">
    <property type="component" value="Unplaced"/>
</dbReference>
<name>A0A7N0TZ56_KALFE</name>
<protein>
    <submittedName>
        <fullName evidence="1">Uncharacterized protein</fullName>
    </submittedName>
</protein>
<reference evidence="1" key="1">
    <citation type="submission" date="2021-01" db="UniProtKB">
        <authorList>
            <consortium name="EnsemblPlants"/>
        </authorList>
    </citation>
    <scope>IDENTIFICATION</scope>
</reference>
<dbReference type="Gramene" id="Kaladp0048s0567.1.v1.1">
    <property type="protein sequence ID" value="Kaladp0048s0567.1.v1.1.CDS.1"/>
    <property type="gene ID" value="Kaladp0048s0567.v1.1"/>
</dbReference>
<dbReference type="EnsemblPlants" id="Kaladp0048s0567.1.v1.1">
    <property type="protein sequence ID" value="Kaladp0048s0567.1.v1.1.CDS.1"/>
    <property type="gene ID" value="Kaladp0048s0567.v1.1"/>
</dbReference>
<evidence type="ECO:0000313" key="2">
    <source>
        <dbReference type="Proteomes" id="UP000594263"/>
    </source>
</evidence>